<proteinExistence type="predicted"/>
<protein>
    <submittedName>
        <fullName evidence="1">Uncharacterized protein</fullName>
    </submittedName>
</protein>
<dbReference type="GO" id="GO:0016042">
    <property type="term" value="P:lipid catabolic process"/>
    <property type="evidence" value="ECO:0007669"/>
    <property type="project" value="InterPro"/>
</dbReference>
<evidence type="ECO:0000313" key="2">
    <source>
        <dbReference type="Proteomes" id="UP000799777"/>
    </source>
</evidence>
<accession>A0A9P4LLD4</accession>
<dbReference type="GO" id="GO:0004806">
    <property type="term" value="F:triacylglycerol lipase activity"/>
    <property type="evidence" value="ECO:0007669"/>
    <property type="project" value="InterPro"/>
</dbReference>
<evidence type="ECO:0000313" key="1">
    <source>
        <dbReference type="EMBL" id="KAF2027884.1"/>
    </source>
</evidence>
<dbReference type="Proteomes" id="UP000799777">
    <property type="component" value="Unassembled WGS sequence"/>
</dbReference>
<dbReference type="EMBL" id="ML978220">
    <property type="protein sequence ID" value="KAF2027884.1"/>
    <property type="molecule type" value="Genomic_DNA"/>
</dbReference>
<sequence length="303" mass="33264">MDKHRGGSVELHKCGSGVNKVRYAPEVYVGGAKLLLDFFYRHSTIDITTYVIGSISIAQNISLDHASVSGYPFCSRSHRRGASFQSSRDASQMQQEYASELKFEGAWLGAAFPDAEETLGNFADNYAAFHTRLRNLMIGLAKVHQDARSILVDAIRTACPQVGSIDWESAKSVMFDTTKVNGTCLKDAAKQALQNCTVLNILDDDISLGLHNCKTGMPIMIRRAEKDQLSRTQKSKDLVDTSGKQGAQTHVYIHKKPVGLPWKTSDDAHVNEGVDSAFSMTNWLYTAFGGPLSPDVASLRLET</sequence>
<dbReference type="Gene3D" id="3.40.50.1820">
    <property type="entry name" value="alpha/beta hydrolase"/>
    <property type="match status" value="1"/>
</dbReference>
<comment type="caution">
    <text evidence="1">The sequence shown here is derived from an EMBL/GenBank/DDBJ whole genome shotgun (WGS) entry which is preliminary data.</text>
</comment>
<dbReference type="InterPro" id="IPR029058">
    <property type="entry name" value="AB_hydrolase_fold"/>
</dbReference>
<keyword evidence="2" id="KW-1185">Reference proteome</keyword>
<dbReference type="AlphaFoldDB" id="A0A9P4LLD4"/>
<organism evidence="1 2">
    <name type="scientific">Setomelanomma holmii</name>
    <dbReference type="NCBI Taxonomy" id="210430"/>
    <lineage>
        <taxon>Eukaryota</taxon>
        <taxon>Fungi</taxon>
        <taxon>Dikarya</taxon>
        <taxon>Ascomycota</taxon>
        <taxon>Pezizomycotina</taxon>
        <taxon>Dothideomycetes</taxon>
        <taxon>Pleosporomycetidae</taxon>
        <taxon>Pleosporales</taxon>
        <taxon>Pleosporineae</taxon>
        <taxon>Phaeosphaeriaceae</taxon>
        <taxon>Setomelanomma</taxon>
    </lineage>
</organism>
<dbReference type="Pfam" id="PF03583">
    <property type="entry name" value="LIP"/>
    <property type="match status" value="1"/>
</dbReference>
<dbReference type="InterPro" id="IPR005152">
    <property type="entry name" value="Lipase_secreted"/>
</dbReference>
<reference evidence="1" key="1">
    <citation type="journal article" date="2020" name="Stud. Mycol.">
        <title>101 Dothideomycetes genomes: a test case for predicting lifestyles and emergence of pathogens.</title>
        <authorList>
            <person name="Haridas S."/>
            <person name="Albert R."/>
            <person name="Binder M."/>
            <person name="Bloem J."/>
            <person name="Labutti K."/>
            <person name="Salamov A."/>
            <person name="Andreopoulos B."/>
            <person name="Baker S."/>
            <person name="Barry K."/>
            <person name="Bills G."/>
            <person name="Bluhm B."/>
            <person name="Cannon C."/>
            <person name="Castanera R."/>
            <person name="Culley D."/>
            <person name="Daum C."/>
            <person name="Ezra D."/>
            <person name="Gonzalez J."/>
            <person name="Henrissat B."/>
            <person name="Kuo A."/>
            <person name="Liang C."/>
            <person name="Lipzen A."/>
            <person name="Lutzoni F."/>
            <person name="Magnuson J."/>
            <person name="Mondo S."/>
            <person name="Nolan M."/>
            <person name="Ohm R."/>
            <person name="Pangilinan J."/>
            <person name="Park H.-J."/>
            <person name="Ramirez L."/>
            <person name="Alfaro M."/>
            <person name="Sun H."/>
            <person name="Tritt A."/>
            <person name="Yoshinaga Y."/>
            <person name="Zwiers L.-H."/>
            <person name="Turgeon B."/>
            <person name="Goodwin S."/>
            <person name="Spatafora J."/>
            <person name="Crous P."/>
            <person name="Grigoriev I."/>
        </authorList>
    </citation>
    <scope>NUCLEOTIDE SEQUENCE</scope>
    <source>
        <strain evidence="1">CBS 110217</strain>
    </source>
</reference>
<dbReference type="OrthoDB" id="2373480at2759"/>
<name>A0A9P4LLD4_9PLEO</name>
<dbReference type="Gene3D" id="1.10.260.130">
    <property type="match status" value="1"/>
</dbReference>
<gene>
    <name evidence="1" type="ORF">EK21DRAFT_91112</name>
</gene>